<feature type="coiled-coil region" evidence="1">
    <location>
        <begin position="199"/>
        <end position="245"/>
    </location>
</feature>
<sequence length="352" mass="40198">MADMSLRGATCISRGQLDSIRSKVLEPDDAYNTERLRLKALSDERASKWPNTLQAGRARKDRARLERAAAEENERIEAADAVELKKYEEARQRAMQQREAQNKQLDELKAKILAERAADKKEGLQLKQRAEQEAADLRAKEQARIAKGKEYNEATRTANQALQAFKLKELERQKEQERAIEAYSAKKANQMLLERDVAAEEARKAAAQEAQRQKRAQQAQAAADFNRLQLQRKAEQKARSQAEDAMFANAWQQRVKELKAEEGAEAAERLAEAKKLMEFQKHQVLMKSKRKAAAKMEELQEAAQIQLSLKDQDDIFKQYANECINEYASRGNTTAPLQRMVNKKEGLQPFMP</sequence>
<accession>A0ABQ7H2X0</accession>
<evidence type="ECO:0000256" key="1">
    <source>
        <dbReference type="SAM" id="Coils"/>
    </source>
</evidence>
<dbReference type="Proteomes" id="UP000815325">
    <property type="component" value="Unassembled WGS sequence"/>
</dbReference>
<evidence type="ECO:0008006" key="4">
    <source>
        <dbReference type="Google" id="ProtNLM"/>
    </source>
</evidence>
<evidence type="ECO:0000313" key="2">
    <source>
        <dbReference type="EMBL" id="KAF5841205.1"/>
    </source>
</evidence>
<proteinExistence type="predicted"/>
<comment type="caution">
    <text evidence="2">The sequence shown here is derived from an EMBL/GenBank/DDBJ whole genome shotgun (WGS) entry which is preliminary data.</text>
</comment>
<name>A0ABQ7H2X0_DUNSA</name>
<feature type="coiled-coil region" evidence="1">
    <location>
        <begin position="53"/>
        <end position="140"/>
    </location>
</feature>
<dbReference type="PANTHER" id="PTHR28663">
    <property type="entry name" value="COILED-COIL DOMAIN-CONTAINING PROTEIN 173"/>
    <property type="match status" value="1"/>
</dbReference>
<reference evidence="2" key="1">
    <citation type="submission" date="2017-08" db="EMBL/GenBank/DDBJ databases">
        <authorList>
            <person name="Polle J.E."/>
            <person name="Barry K."/>
            <person name="Cushman J."/>
            <person name="Schmutz J."/>
            <person name="Tran D."/>
            <person name="Hathwaick L.T."/>
            <person name="Yim W.C."/>
            <person name="Jenkins J."/>
            <person name="Mckie-Krisberg Z.M."/>
            <person name="Prochnik S."/>
            <person name="Lindquist E."/>
            <person name="Dockter R.B."/>
            <person name="Adam C."/>
            <person name="Molina H."/>
            <person name="Bunkerborg J."/>
            <person name="Jin E."/>
            <person name="Buchheim M."/>
            <person name="Magnuson J."/>
        </authorList>
    </citation>
    <scope>NUCLEOTIDE SEQUENCE</scope>
    <source>
        <strain evidence="2">CCAP 19/18</strain>
    </source>
</reference>
<keyword evidence="3" id="KW-1185">Reference proteome</keyword>
<organism evidence="2 3">
    <name type="scientific">Dunaliella salina</name>
    <name type="common">Green alga</name>
    <name type="synonym">Protococcus salinus</name>
    <dbReference type="NCBI Taxonomy" id="3046"/>
    <lineage>
        <taxon>Eukaryota</taxon>
        <taxon>Viridiplantae</taxon>
        <taxon>Chlorophyta</taxon>
        <taxon>core chlorophytes</taxon>
        <taxon>Chlorophyceae</taxon>
        <taxon>CS clade</taxon>
        <taxon>Chlamydomonadales</taxon>
        <taxon>Dunaliellaceae</taxon>
        <taxon>Dunaliella</taxon>
    </lineage>
</organism>
<protein>
    <recommendedName>
        <fullName evidence="4">Trichohyalin-plectin-homology domain-containing protein</fullName>
    </recommendedName>
</protein>
<evidence type="ECO:0000313" key="3">
    <source>
        <dbReference type="Proteomes" id="UP000815325"/>
    </source>
</evidence>
<dbReference type="PANTHER" id="PTHR28663:SF1">
    <property type="entry name" value="CILIA- AND FLAGELLA- ASSOCIATED PROTEIN 210"/>
    <property type="match status" value="1"/>
</dbReference>
<keyword evidence="1" id="KW-0175">Coiled coil</keyword>
<gene>
    <name evidence="2" type="ORF">DUNSADRAFT_14036</name>
</gene>
<dbReference type="InterPro" id="IPR039986">
    <property type="entry name" value="CFAP210"/>
</dbReference>
<dbReference type="EMBL" id="MU069492">
    <property type="protein sequence ID" value="KAF5841205.1"/>
    <property type="molecule type" value="Genomic_DNA"/>
</dbReference>